<dbReference type="Proteomes" id="UP000807469">
    <property type="component" value="Unassembled WGS sequence"/>
</dbReference>
<sequence length="184" mass="21288">FKRISGFHNSAFAFWNPGVYHYQKTRVEALLNHDKNLRRTTPTTIFPTTACNFRNVCCYKHRDMLNCPFGWCAITALGNFDHTLGGHLILWELKLIMEFPHCYTIFIPSATITHSNIPVASGDVRVSITQYCAGSIFRYVDNGFRTDKALEKEDNKMHKKLKEMKGKAWERSLNLLSKLEDILR</sequence>
<evidence type="ECO:0000313" key="2">
    <source>
        <dbReference type="Proteomes" id="UP000807469"/>
    </source>
</evidence>
<feature type="non-terminal residue" evidence="1">
    <location>
        <position position="1"/>
    </location>
</feature>
<accession>A0A9P5YT26</accession>
<proteinExistence type="predicted"/>
<reference evidence="1" key="1">
    <citation type="submission" date="2020-11" db="EMBL/GenBank/DDBJ databases">
        <authorList>
            <consortium name="DOE Joint Genome Institute"/>
            <person name="Ahrendt S."/>
            <person name="Riley R."/>
            <person name="Andreopoulos W."/>
            <person name="Labutti K."/>
            <person name="Pangilinan J."/>
            <person name="Ruiz-Duenas F.J."/>
            <person name="Barrasa J.M."/>
            <person name="Sanchez-Garcia M."/>
            <person name="Camarero S."/>
            <person name="Miyauchi S."/>
            <person name="Serrano A."/>
            <person name="Linde D."/>
            <person name="Babiker R."/>
            <person name="Drula E."/>
            <person name="Ayuso-Fernandez I."/>
            <person name="Pacheco R."/>
            <person name="Padilla G."/>
            <person name="Ferreira P."/>
            <person name="Barriuso J."/>
            <person name="Kellner H."/>
            <person name="Castanera R."/>
            <person name="Alfaro M."/>
            <person name="Ramirez L."/>
            <person name="Pisabarro A.G."/>
            <person name="Kuo A."/>
            <person name="Tritt A."/>
            <person name="Lipzen A."/>
            <person name="He G."/>
            <person name="Yan M."/>
            <person name="Ng V."/>
            <person name="Cullen D."/>
            <person name="Martin F."/>
            <person name="Rosso M.-N."/>
            <person name="Henrissat B."/>
            <person name="Hibbett D."/>
            <person name="Martinez A.T."/>
            <person name="Grigoriev I.V."/>
        </authorList>
    </citation>
    <scope>NUCLEOTIDE SEQUENCE</scope>
    <source>
        <strain evidence="1">CIRM-BRFM 674</strain>
    </source>
</reference>
<protein>
    <submittedName>
        <fullName evidence="1">Uncharacterized protein</fullName>
    </submittedName>
</protein>
<keyword evidence="2" id="KW-1185">Reference proteome</keyword>
<evidence type="ECO:0000313" key="1">
    <source>
        <dbReference type="EMBL" id="KAF9475047.1"/>
    </source>
</evidence>
<comment type="caution">
    <text evidence="1">The sequence shown here is derived from an EMBL/GenBank/DDBJ whole genome shotgun (WGS) entry which is preliminary data.</text>
</comment>
<name>A0A9P5YT26_9AGAR</name>
<dbReference type="Gene3D" id="3.60.130.30">
    <property type="match status" value="1"/>
</dbReference>
<dbReference type="AlphaFoldDB" id="A0A9P5YT26"/>
<organism evidence="1 2">
    <name type="scientific">Pholiota conissans</name>
    <dbReference type="NCBI Taxonomy" id="109636"/>
    <lineage>
        <taxon>Eukaryota</taxon>
        <taxon>Fungi</taxon>
        <taxon>Dikarya</taxon>
        <taxon>Basidiomycota</taxon>
        <taxon>Agaricomycotina</taxon>
        <taxon>Agaricomycetes</taxon>
        <taxon>Agaricomycetidae</taxon>
        <taxon>Agaricales</taxon>
        <taxon>Agaricineae</taxon>
        <taxon>Strophariaceae</taxon>
        <taxon>Pholiota</taxon>
    </lineage>
</organism>
<dbReference type="OrthoDB" id="3253621at2759"/>
<gene>
    <name evidence="1" type="ORF">BDN70DRAFT_814709</name>
</gene>
<dbReference type="EMBL" id="MU155350">
    <property type="protein sequence ID" value="KAF9475047.1"/>
    <property type="molecule type" value="Genomic_DNA"/>
</dbReference>